<comment type="caution">
    <text evidence="1">The sequence shown here is derived from an EMBL/GenBank/DDBJ whole genome shotgun (WGS) entry which is preliminary data.</text>
</comment>
<accession>A0AAV4PAD2</accession>
<evidence type="ECO:0000313" key="2">
    <source>
        <dbReference type="Proteomes" id="UP001054945"/>
    </source>
</evidence>
<dbReference type="AlphaFoldDB" id="A0AAV4PAD2"/>
<protein>
    <submittedName>
        <fullName evidence="1">Uncharacterized protein</fullName>
    </submittedName>
</protein>
<evidence type="ECO:0000313" key="1">
    <source>
        <dbReference type="EMBL" id="GIX92651.1"/>
    </source>
</evidence>
<sequence length="222" mass="24899">MHRDIFLHFFLGGGAIVIVSSQLGKLRTGFASGVRELTNVCALPFPTNSVSFYYFMISKMHSFNGFPSGITRSFQMGLCVVKFGSYFGVLLCTRQLVRLHIAWLESVRTGQLALPICKQFSFLASFGLSSPPPSKLQQDHPSVNFLQQVIPFVNFLQQVIPSVNFLQQVIPSVNFLQQVIPSVNFLQQVILQQDIIFTSLSSLKNSILKEILCTKNFICKEL</sequence>
<gene>
    <name evidence="1" type="ORF">CEXT_766901</name>
</gene>
<reference evidence="1 2" key="1">
    <citation type="submission" date="2021-06" db="EMBL/GenBank/DDBJ databases">
        <title>Caerostris extrusa draft genome.</title>
        <authorList>
            <person name="Kono N."/>
            <person name="Arakawa K."/>
        </authorList>
    </citation>
    <scope>NUCLEOTIDE SEQUENCE [LARGE SCALE GENOMIC DNA]</scope>
</reference>
<keyword evidence="2" id="KW-1185">Reference proteome</keyword>
<proteinExistence type="predicted"/>
<dbReference type="Proteomes" id="UP001054945">
    <property type="component" value="Unassembled WGS sequence"/>
</dbReference>
<dbReference type="EMBL" id="BPLR01021709">
    <property type="protein sequence ID" value="GIX92651.1"/>
    <property type="molecule type" value="Genomic_DNA"/>
</dbReference>
<organism evidence="1 2">
    <name type="scientific">Caerostris extrusa</name>
    <name type="common">Bark spider</name>
    <name type="synonym">Caerostris bankana</name>
    <dbReference type="NCBI Taxonomy" id="172846"/>
    <lineage>
        <taxon>Eukaryota</taxon>
        <taxon>Metazoa</taxon>
        <taxon>Ecdysozoa</taxon>
        <taxon>Arthropoda</taxon>
        <taxon>Chelicerata</taxon>
        <taxon>Arachnida</taxon>
        <taxon>Araneae</taxon>
        <taxon>Araneomorphae</taxon>
        <taxon>Entelegynae</taxon>
        <taxon>Araneoidea</taxon>
        <taxon>Araneidae</taxon>
        <taxon>Caerostris</taxon>
    </lineage>
</organism>
<name>A0AAV4PAD2_CAEEX</name>